<dbReference type="GO" id="GO:0035036">
    <property type="term" value="P:sperm-egg recognition"/>
    <property type="evidence" value="ECO:0007669"/>
    <property type="project" value="TreeGrafter"/>
</dbReference>
<dbReference type="GO" id="GO:0007155">
    <property type="term" value="P:cell adhesion"/>
    <property type="evidence" value="ECO:0007669"/>
    <property type="project" value="TreeGrafter"/>
</dbReference>
<evidence type="ECO:0000313" key="7">
    <source>
        <dbReference type="Proteomes" id="UP000322234"/>
    </source>
</evidence>
<dbReference type="Pfam" id="PF03024">
    <property type="entry name" value="Folate_rec"/>
    <property type="match status" value="1"/>
</dbReference>
<dbReference type="InterPro" id="IPR004269">
    <property type="entry name" value="Folate_rcpt"/>
</dbReference>
<name>A0A6B0SC12_9CETA</name>
<evidence type="ECO:0000313" key="6">
    <source>
        <dbReference type="EMBL" id="MXQ97556.1"/>
    </source>
</evidence>
<feature type="domain" description="Folate receptor-like" evidence="5">
    <location>
        <begin position="57"/>
        <end position="101"/>
    </location>
</feature>
<gene>
    <name evidence="6" type="ORF">E5288_WYG002792</name>
</gene>
<reference evidence="6" key="1">
    <citation type="submission" date="2019-10" db="EMBL/GenBank/DDBJ databases">
        <title>The sequence and de novo assembly of the wild yak genome.</title>
        <authorList>
            <person name="Liu Y."/>
        </authorList>
    </citation>
    <scope>NUCLEOTIDE SEQUENCE [LARGE SCALE GENOMIC DNA]</scope>
    <source>
        <strain evidence="6">WY2019</strain>
    </source>
</reference>
<keyword evidence="2 4" id="KW-0732">Signal</keyword>
<evidence type="ECO:0000256" key="2">
    <source>
        <dbReference type="ARBA" id="ARBA00022729"/>
    </source>
</evidence>
<evidence type="ECO:0000259" key="5">
    <source>
        <dbReference type="Pfam" id="PF03024"/>
    </source>
</evidence>
<proteinExistence type="inferred from homology"/>
<feature type="chain" id="PRO_5025570761" description="Folate receptor-like domain-containing protein" evidence="4">
    <location>
        <begin position="21"/>
        <end position="102"/>
    </location>
</feature>
<dbReference type="GO" id="GO:0009897">
    <property type="term" value="C:external side of plasma membrane"/>
    <property type="evidence" value="ECO:0007669"/>
    <property type="project" value="TreeGrafter"/>
</dbReference>
<protein>
    <recommendedName>
        <fullName evidence="5">Folate receptor-like domain-containing protein</fullName>
    </recommendedName>
</protein>
<organism evidence="6 7">
    <name type="scientific">Bos mutus</name>
    <name type="common">wild yak</name>
    <dbReference type="NCBI Taxonomy" id="72004"/>
    <lineage>
        <taxon>Eukaryota</taxon>
        <taxon>Metazoa</taxon>
        <taxon>Chordata</taxon>
        <taxon>Craniata</taxon>
        <taxon>Vertebrata</taxon>
        <taxon>Euteleostomi</taxon>
        <taxon>Mammalia</taxon>
        <taxon>Eutheria</taxon>
        <taxon>Laurasiatheria</taxon>
        <taxon>Artiodactyla</taxon>
        <taxon>Ruminantia</taxon>
        <taxon>Pecora</taxon>
        <taxon>Bovidae</taxon>
        <taxon>Bovinae</taxon>
        <taxon>Bos</taxon>
    </lineage>
</organism>
<dbReference type="AlphaFoldDB" id="A0A6B0SC12"/>
<evidence type="ECO:0000256" key="1">
    <source>
        <dbReference type="ARBA" id="ARBA00007932"/>
    </source>
</evidence>
<sequence>MGWWWRLLLGLWAVPPTCTGHELLNVCMNAKPHKPEPGPEAELYEEFCLLLRGTQVDPRWQAERVLDAPLCLEDCERWWADCRTSHTCKSNWLGGWAWSRGK</sequence>
<dbReference type="EMBL" id="VBQZ03000195">
    <property type="protein sequence ID" value="MXQ97556.1"/>
    <property type="molecule type" value="Genomic_DNA"/>
</dbReference>
<dbReference type="GO" id="GO:0038023">
    <property type="term" value="F:signaling receptor activity"/>
    <property type="evidence" value="ECO:0007669"/>
    <property type="project" value="TreeGrafter"/>
</dbReference>
<keyword evidence="7" id="KW-1185">Reference proteome</keyword>
<evidence type="ECO:0000256" key="4">
    <source>
        <dbReference type="SAM" id="SignalP"/>
    </source>
</evidence>
<keyword evidence="3" id="KW-1015">Disulfide bond</keyword>
<comment type="similarity">
    <text evidence="1">Belongs to the folate receptor family.</text>
</comment>
<feature type="signal peptide" evidence="4">
    <location>
        <begin position="1"/>
        <end position="20"/>
    </location>
</feature>
<comment type="caution">
    <text evidence="6">The sequence shown here is derived from an EMBL/GenBank/DDBJ whole genome shotgun (WGS) entry which is preliminary data.</text>
</comment>
<evidence type="ECO:0000256" key="3">
    <source>
        <dbReference type="ARBA" id="ARBA00023157"/>
    </source>
</evidence>
<dbReference type="Proteomes" id="UP000322234">
    <property type="component" value="Unassembled WGS sequence"/>
</dbReference>
<accession>A0A6B0SC12</accession>
<dbReference type="GO" id="GO:0007342">
    <property type="term" value="P:fusion of sperm to egg plasma membrane involved in single fertilization"/>
    <property type="evidence" value="ECO:0007669"/>
    <property type="project" value="TreeGrafter"/>
</dbReference>
<dbReference type="InterPro" id="IPR018143">
    <property type="entry name" value="Folate_rcpt-like"/>
</dbReference>
<dbReference type="PANTHER" id="PTHR10517:SF10">
    <property type="entry name" value="SPERM-EGG FUSION PROTEIN JUNO"/>
    <property type="match status" value="1"/>
</dbReference>
<dbReference type="PANTHER" id="PTHR10517">
    <property type="entry name" value="FOLATE RECEPTOR"/>
    <property type="match status" value="1"/>
</dbReference>